<sequence>MKMKFRPFTALLLVLMLLVGVCTALFHMGFFDAFFAEKVEVTRQQEGEGPVVRREVTKMVLPLDSEKSTAPDVAEELNEADISGKESSVAQPSPVVEKKAEAVSVAEKPVEKTKAPEPKVAESKVAEQKKVTKKVSKSSVSKRIVSKVSFACESSKASVDVALSAAPGKVSWFNLAKPRRLVLDLHGKWQNKAKSLYRLKDCPVQKIILGEHPDKIRVVVYLDEKAAPAKIKPVVRKHDKGLSFDLGF</sequence>
<organism evidence="2 3">
    <name type="scientific">Maridesulfovibrio salexigens (strain ATCC 14822 / DSM 2638 / NCIMB 8403 / VKM B-1763)</name>
    <name type="common">Desulfovibrio salexigens</name>
    <dbReference type="NCBI Taxonomy" id="526222"/>
    <lineage>
        <taxon>Bacteria</taxon>
        <taxon>Pseudomonadati</taxon>
        <taxon>Thermodesulfobacteriota</taxon>
        <taxon>Desulfovibrionia</taxon>
        <taxon>Desulfovibrionales</taxon>
        <taxon>Desulfovibrionaceae</taxon>
        <taxon>Maridesulfovibrio</taxon>
    </lineage>
</organism>
<evidence type="ECO:0000313" key="3">
    <source>
        <dbReference type="Proteomes" id="UP000002601"/>
    </source>
</evidence>
<evidence type="ECO:0000259" key="1">
    <source>
        <dbReference type="Pfam" id="PF11741"/>
    </source>
</evidence>
<keyword evidence="3" id="KW-1185">Reference proteome</keyword>
<reference evidence="2 3" key="1">
    <citation type="submission" date="2009-06" db="EMBL/GenBank/DDBJ databases">
        <title>Complete sequence of Desulfovibrio salexigens DSM 2638.</title>
        <authorList>
            <consortium name="US DOE Joint Genome Institute"/>
            <person name="Lucas S."/>
            <person name="Copeland A."/>
            <person name="Lapidus A."/>
            <person name="Glavina del Rio T."/>
            <person name="Tice H."/>
            <person name="Bruce D."/>
            <person name="Goodwin L."/>
            <person name="Pitluck S."/>
            <person name="Munk A.C."/>
            <person name="Brettin T."/>
            <person name="Detter J.C."/>
            <person name="Han C."/>
            <person name="Tapia R."/>
            <person name="Larimer F."/>
            <person name="Land M."/>
            <person name="Hauser L."/>
            <person name="Kyrpides N."/>
            <person name="Anderson I."/>
            <person name="Wall J.D."/>
            <person name="Arkin A.P."/>
            <person name="Dehal P."/>
            <person name="Chivian D."/>
            <person name="Giles B."/>
            <person name="Hazen T.C."/>
        </authorList>
    </citation>
    <scope>NUCLEOTIDE SEQUENCE [LARGE SCALE GENOMIC DNA]</scope>
    <source>
        <strain evidence="3">ATCC 14822 / DSM 2638 / NCIMB 8403 / VKM B-1763</strain>
    </source>
</reference>
<accession>C6BSI9</accession>
<dbReference type="HOGENOM" id="CLU_1068439_0_0_7"/>
<dbReference type="OrthoDB" id="5457127at2"/>
<dbReference type="KEGG" id="dsa:Desal_3396"/>
<gene>
    <name evidence="2" type="ordered locus">Desal_3396</name>
</gene>
<dbReference type="RefSeq" id="WP_015853261.1">
    <property type="nucleotide sequence ID" value="NC_012881.1"/>
</dbReference>
<name>C6BSI9_MARSD</name>
<dbReference type="eggNOG" id="ENOG503131U">
    <property type="taxonomic scope" value="Bacteria"/>
</dbReference>
<dbReference type="Pfam" id="PF11741">
    <property type="entry name" value="AMIN"/>
    <property type="match status" value="1"/>
</dbReference>
<dbReference type="AlphaFoldDB" id="C6BSI9"/>
<feature type="domain" description="AMIN" evidence="1">
    <location>
        <begin position="158"/>
        <end position="246"/>
    </location>
</feature>
<dbReference type="Gene3D" id="2.60.40.3500">
    <property type="match status" value="1"/>
</dbReference>
<dbReference type="STRING" id="526222.Desal_3396"/>
<proteinExistence type="predicted"/>
<dbReference type="Proteomes" id="UP000002601">
    <property type="component" value="Chromosome"/>
</dbReference>
<dbReference type="EMBL" id="CP001649">
    <property type="protein sequence ID" value="ACS81445.1"/>
    <property type="molecule type" value="Genomic_DNA"/>
</dbReference>
<evidence type="ECO:0000313" key="2">
    <source>
        <dbReference type="EMBL" id="ACS81445.1"/>
    </source>
</evidence>
<protein>
    <recommendedName>
        <fullName evidence="1">AMIN domain-containing protein</fullName>
    </recommendedName>
</protein>
<dbReference type="InterPro" id="IPR021731">
    <property type="entry name" value="AMIN_dom"/>
</dbReference>